<keyword evidence="2" id="KW-0804">Transcription</keyword>
<keyword evidence="1" id="KW-0805">Transcription regulation</keyword>
<feature type="transmembrane region" description="Helical" evidence="3">
    <location>
        <begin position="123"/>
        <end position="143"/>
    </location>
</feature>
<organism evidence="4 5">
    <name type="scientific">Kribbella amoyensis</name>
    <dbReference type="NCBI Taxonomy" id="996641"/>
    <lineage>
        <taxon>Bacteria</taxon>
        <taxon>Bacillati</taxon>
        <taxon>Actinomycetota</taxon>
        <taxon>Actinomycetes</taxon>
        <taxon>Propionibacteriales</taxon>
        <taxon>Kribbellaceae</taxon>
        <taxon>Kribbella</taxon>
    </lineage>
</organism>
<accession>A0A561BPM6</accession>
<evidence type="ECO:0000256" key="3">
    <source>
        <dbReference type="SAM" id="Phobius"/>
    </source>
</evidence>
<dbReference type="Proteomes" id="UP000318380">
    <property type="component" value="Unassembled WGS sequence"/>
</dbReference>
<proteinExistence type="predicted"/>
<evidence type="ECO:0000313" key="5">
    <source>
        <dbReference type="Proteomes" id="UP000318380"/>
    </source>
</evidence>
<keyword evidence="5" id="KW-1185">Reference proteome</keyword>
<keyword evidence="3" id="KW-1133">Transmembrane helix</keyword>
<evidence type="ECO:0000256" key="2">
    <source>
        <dbReference type="ARBA" id="ARBA00023163"/>
    </source>
</evidence>
<keyword evidence="3" id="KW-0812">Transmembrane</keyword>
<evidence type="ECO:0000256" key="1">
    <source>
        <dbReference type="ARBA" id="ARBA00023015"/>
    </source>
</evidence>
<feature type="transmembrane region" description="Helical" evidence="3">
    <location>
        <begin position="241"/>
        <end position="264"/>
    </location>
</feature>
<comment type="caution">
    <text evidence="4">The sequence shown here is derived from an EMBL/GenBank/DDBJ whole genome shotgun (WGS) entry which is preliminary data.</text>
</comment>
<keyword evidence="3" id="KW-0472">Membrane</keyword>
<dbReference type="RefSeq" id="WP_145805085.1">
    <property type="nucleotide sequence ID" value="NZ_VIVK01000001.1"/>
</dbReference>
<dbReference type="InterPro" id="IPR041916">
    <property type="entry name" value="Anti_sigma_zinc_sf"/>
</dbReference>
<name>A0A561BPM6_9ACTN</name>
<dbReference type="AlphaFoldDB" id="A0A561BPM6"/>
<dbReference type="Gene3D" id="1.10.10.1320">
    <property type="entry name" value="Anti-sigma factor, zinc-finger domain"/>
    <property type="match status" value="1"/>
</dbReference>
<feature type="transmembrane region" description="Helical" evidence="3">
    <location>
        <begin position="97"/>
        <end position="117"/>
    </location>
</feature>
<protein>
    <submittedName>
        <fullName evidence="4">Uncharacterized protein</fullName>
    </submittedName>
</protein>
<dbReference type="EMBL" id="VIVK01000001">
    <property type="protein sequence ID" value="TWD80807.1"/>
    <property type="molecule type" value="Genomic_DNA"/>
</dbReference>
<reference evidence="4 5" key="1">
    <citation type="submission" date="2019-06" db="EMBL/GenBank/DDBJ databases">
        <title>Sequencing the genomes of 1000 actinobacteria strains.</title>
        <authorList>
            <person name="Klenk H.-P."/>
        </authorList>
    </citation>
    <scope>NUCLEOTIDE SEQUENCE [LARGE SCALE GENOMIC DNA]</scope>
    <source>
        <strain evidence="4 5">DSM 24683</strain>
    </source>
</reference>
<sequence length="282" mass="29612">MNASEDLWHPNDDLLALYARGVPTDSVRWSIEAHTAKCANCRSALARLVGEPMGRIWDRLDAEIDAPRVGLIERLLGRLGVRESTARLLVATSTLRTSWLLAVLLTLLAAAAVSVLAPGLATPWPFLAIAPLVPLAGVAAAFGPGIDPAYERSLATPYDSFRLVLLRATAVLTASAGLIGLVTLLLPAAGLAALAWLLPALALTATMLALAGWTGPVPAAVCVGLGWILTVAVTLDRNASVLFTPIGQVLAALLAVLATLVLLATRRRFDAGRLPRNPWSHA</sequence>
<feature type="transmembrane region" description="Helical" evidence="3">
    <location>
        <begin position="217"/>
        <end position="235"/>
    </location>
</feature>
<dbReference type="OrthoDB" id="3822520at2"/>
<evidence type="ECO:0000313" key="4">
    <source>
        <dbReference type="EMBL" id="TWD80807.1"/>
    </source>
</evidence>
<gene>
    <name evidence="4" type="ORF">FB561_1900</name>
</gene>